<evidence type="ECO:0000313" key="3">
    <source>
        <dbReference type="Proteomes" id="UP000286045"/>
    </source>
</evidence>
<comment type="caution">
    <text evidence="2">The sequence shown here is derived from an EMBL/GenBank/DDBJ whole genome shotgun (WGS) entry which is preliminary data.</text>
</comment>
<feature type="compositionally biased region" description="Polar residues" evidence="1">
    <location>
        <begin position="928"/>
        <end position="947"/>
    </location>
</feature>
<reference evidence="2 3" key="1">
    <citation type="submission" date="2018-12" db="EMBL/GenBank/DDBJ databases">
        <title>Draft genome sequence of Xylaria grammica IHI A82.</title>
        <authorList>
            <person name="Buettner E."/>
            <person name="Kellner H."/>
        </authorList>
    </citation>
    <scope>NUCLEOTIDE SEQUENCE [LARGE SCALE GENOMIC DNA]</scope>
    <source>
        <strain evidence="2 3">IHI A82</strain>
    </source>
</reference>
<protein>
    <submittedName>
        <fullName evidence="2">Uncharacterized protein</fullName>
    </submittedName>
</protein>
<dbReference type="EMBL" id="RYZI01000544">
    <property type="protein sequence ID" value="RWA04594.1"/>
    <property type="molecule type" value="Genomic_DNA"/>
</dbReference>
<feature type="region of interest" description="Disordered" evidence="1">
    <location>
        <begin position="716"/>
        <end position="1109"/>
    </location>
</feature>
<feature type="region of interest" description="Disordered" evidence="1">
    <location>
        <begin position="1119"/>
        <end position="1138"/>
    </location>
</feature>
<feature type="region of interest" description="Disordered" evidence="1">
    <location>
        <begin position="1"/>
        <end position="36"/>
    </location>
</feature>
<proteinExistence type="predicted"/>
<feature type="compositionally biased region" description="Polar residues" evidence="1">
    <location>
        <begin position="911"/>
        <end position="920"/>
    </location>
</feature>
<feature type="compositionally biased region" description="Low complexity" evidence="1">
    <location>
        <begin position="843"/>
        <end position="859"/>
    </location>
</feature>
<feature type="compositionally biased region" description="Polar residues" evidence="1">
    <location>
        <begin position="744"/>
        <end position="766"/>
    </location>
</feature>
<feature type="compositionally biased region" description="Polar residues" evidence="1">
    <location>
        <begin position="1289"/>
        <end position="1305"/>
    </location>
</feature>
<feature type="compositionally biased region" description="Polar residues" evidence="1">
    <location>
        <begin position="997"/>
        <end position="1009"/>
    </location>
</feature>
<name>A0A439CQZ9_9PEZI</name>
<feature type="region of interest" description="Disordered" evidence="1">
    <location>
        <begin position="1176"/>
        <end position="1316"/>
    </location>
</feature>
<evidence type="ECO:0000313" key="2">
    <source>
        <dbReference type="EMBL" id="RWA04594.1"/>
    </source>
</evidence>
<dbReference type="Proteomes" id="UP000286045">
    <property type="component" value="Unassembled WGS sequence"/>
</dbReference>
<feature type="compositionally biased region" description="Pro residues" evidence="1">
    <location>
        <begin position="865"/>
        <end position="876"/>
    </location>
</feature>
<feature type="compositionally biased region" description="Low complexity" evidence="1">
    <location>
        <begin position="1216"/>
        <end position="1232"/>
    </location>
</feature>
<feature type="compositionally biased region" description="Acidic residues" evidence="1">
    <location>
        <begin position="717"/>
        <end position="727"/>
    </location>
</feature>
<feature type="compositionally biased region" description="Low complexity" evidence="1">
    <location>
        <begin position="1033"/>
        <end position="1048"/>
    </location>
</feature>
<evidence type="ECO:0000256" key="1">
    <source>
        <dbReference type="SAM" id="MobiDB-lite"/>
    </source>
</evidence>
<feature type="compositionally biased region" description="Basic and acidic residues" evidence="1">
    <location>
        <begin position="1"/>
        <end position="32"/>
    </location>
</feature>
<keyword evidence="3" id="KW-1185">Reference proteome</keyword>
<organism evidence="2 3">
    <name type="scientific">Xylaria grammica</name>
    <dbReference type="NCBI Taxonomy" id="363999"/>
    <lineage>
        <taxon>Eukaryota</taxon>
        <taxon>Fungi</taxon>
        <taxon>Dikarya</taxon>
        <taxon>Ascomycota</taxon>
        <taxon>Pezizomycotina</taxon>
        <taxon>Sordariomycetes</taxon>
        <taxon>Xylariomycetidae</taxon>
        <taxon>Xylariales</taxon>
        <taxon>Xylariaceae</taxon>
        <taxon>Xylaria</taxon>
    </lineage>
</organism>
<feature type="compositionally biased region" description="Polar residues" evidence="1">
    <location>
        <begin position="1049"/>
        <end position="1065"/>
    </location>
</feature>
<feature type="compositionally biased region" description="Polar residues" evidence="1">
    <location>
        <begin position="774"/>
        <end position="787"/>
    </location>
</feature>
<feature type="compositionally biased region" description="Low complexity" evidence="1">
    <location>
        <begin position="1088"/>
        <end position="1102"/>
    </location>
</feature>
<dbReference type="STRING" id="363999.A0A439CQZ9"/>
<feature type="compositionally biased region" description="Low complexity" evidence="1">
    <location>
        <begin position="974"/>
        <end position="985"/>
    </location>
</feature>
<gene>
    <name evidence="2" type="ORF">EKO27_g10510</name>
</gene>
<accession>A0A439CQZ9</accession>
<feature type="region of interest" description="Disordered" evidence="1">
    <location>
        <begin position="167"/>
        <end position="193"/>
    </location>
</feature>
<feature type="compositionally biased region" description="Polar residues" evidence="1">
    <location>
        <begin position="877"/>
        <end position="893"/>
    </location>
</feature>
<sequence length="1351" mass="150136">MVSERPLRRGPDAVKGTAEDDAKQNNDDRDRSVSGVNEAINHPQFKGFYNFEGRKSNQLKPTEKRALEMTVHYPNVRKGIMKAPLLFRTESFTKPTARQPEGFTKVLGTPEIFNKISDHIKPCYMDLVNLCRTSQFAAGRVQSIWMHLDATKNDFLGWDQETLGTVRKREDEEEERCERAGPQGAGSSKGNGVKRAFFSSSIIVSPIRPQEQGPSRDMVVNKAGYPVTSSVEEAEKTSLTDSMRANYKLLHMAYLNGYAIKHLILHGMPWVVTEMIQCIVQHMPALETLGIHQCFLMTLGDTQPLLRVIININKEREERKQPHIALDFTPFYYRGPPYKPDGTGHVGEYGIVPEEVEWLCSTQAVAAQLLGIRDLCQEGGQDFFTAGTGFRSFLDRLPVRTMGFILECIENIHNYKMTGVSWPSSCVSSAPPTSEEDKAVCEKETALWQDFIIACNGQPMFESNLDRVLMEHGRPKLSWCSECQTHMPAYFFTSDELRRPQGDQICHGCQLQMALTRHKWRSYKERRAIATRIFKNKSSLRLYSLAKVLKHINKPETPAVEPTSTQPGKTAKPAIIARPGMADSEFLELAEQVEIRHKYDIPDAIKVIDYAIQMIDWEYESLSYEEREKKAKEREDLVKERLKLEFELGTNQRDISGQNGSLERECRSWELNIRDYRAELCIERGEFVNNGPMMIFNLEKNVSSMLGHSGGFHEYWNDDTETESNDDESTKADSSQDYCDCPMTPTNSIAEPQNQELEISSFNTYSGDEDSTARRNSGSSLATTVSAKESCAGTPRNQKRASSLASPPPAPRKRTPRRYVTPAIPVRKLVLEPASQAGVPRQTPLRRASARTSARQQPANTAIQLPPPPPPPPPSPQNTFPQKQGDQTEQAVSESEKCLLPHQRRGKQAARPTQATSQQEGAYASAVSPENNTFPHTPVTTAEQETQVAAPRKRPAQVVAQPQRLLPPQWLGKQAAQPPHAAPEQVTTDVSAALSGKNASPHTPATTAEQDIRIAAPRKQPAQRLLPHQWPRKQALQLLQATSQQKQTRTSADSSGNDTLPQTPITAAEQEMQAAAPRKQPARPLPLTPATATEQETQAVAPHKQPTRLLPLTPAVKGEQEMQVAAPRKQPSCPLPLTPATAAEQGVQIEAPRKQPAKHLLPHQWLAVQPLQVVPRQNGTDTPAESCEDNTFPETPVATAQETQVAAPRKQPARLLPLTPATTTEQETQVVAPHKQPARLLPLTPAPTAEEEMQIAAPRKQPAQGLLPHQWPRKQAAPPQKRTYASVAPSENPQTPAPTSDQTAQNPPPPKRAARVVPQIILPHQQTTYAAAVGLSQSRLSYRPKGPQSQS</sequence>